<evidence type="ECO:0000313" key="1">
    <source>
        <dbReference type="EMBL" id="CBY42895.1"/>
    </source>
</evidence>
<proteinExistence type="predicted"/>
<name>E4Z5B7_OIKDI</name>
<dbReference type="Proteomes" id="UP000011014">
    <property type="component" value="Unassembled WGS sequence"/>
</dbReference>
<dbReference type="EMBL" id="FN657622">
    <property type="protein sequence ID" value="CBY42895.1"/>
    <property type="molecule type" value="Genomic_DNA"/>
</dbReference>
<gene>
    <name evidence="1" type="ORF">GSOID_T00026630001</name>
</gene>
<dbReference type="AlphaFoldDB" id="E4Z5B7"/>
<feature type="non-terminal residue" evidence="1">
    <location>
        <position position="1"/>
    </location>
</feature>
<protein>
    <submittedName>
        <fullName evidence="1">Uncharacterized protein</fullName>
    </submittedName>
</protein>
<organism evidence="1">
    <name type="scientific">Oikopleura dioica</name>
    <name type="common">Tunicate</name>
    <dbReference type="NCBI Taxonomy" id="34765"/>
    <lineage>
        <taxon>Eukaryota</taxon>
        <taxon>Metazoa</taxon>
        <taxon>Chordata</taxon>
        <taxon>Tunicata</taxon>
        <taxon>Appendicularia</taxon>
        <taxon>Copelata</taxon>
        <taxon>Oikopleuridae</taxon>
        <taxon>Oikopleura</taxon>
    </lineage>
</organism>
<sequence length="97" mass="11143">IPILISHFCMTALYKFLPLFSLSTQHNTTQHNTHTQLQNVHFSYSNKVAPIQYWSVLTTLHSSDTVVSTLQIRLELSVLFNKLLQQDLNNKYGALLI</sequence>
<reference evidence="1" key="1">
    <citation type="journal article" date="2010" name="Science">
        <title>Plasticity of animal genome architecture unmasked by rapid evolution of a pelagic tunicate.</title>
        <authorList>
            <person name="Denoeud F."/>
            <person name="Henriet S."/>
            <person name="Mungpakdee S."/>
            <person name="Aury J.M."/>
            <person name="Da Silva C."/>
            <person name="Brinkmann H."/>
            <person name="Mikhaleva J."/>
            <person name="Olsen L.C."/>
            <person name="Jubin C."/>
            <person name="Canestro C."/>
            <person name="Bouquet J.M."/>
            <person name="Danks G."/>
            <person name="Poulain J."/>
            <person name="Campsteijn C."/>
            <person name="Adamski M."/>
            <person name="Cross I."/>
            <person name="Yadetie F."/>
            <person name="Muffato M."/>
            <person name="Louis A."/>
            <person name="Butcher S."/>
            <person name="Tsagkogeorga G."/>
            <person name="Konrad A."/>
            <person name="Singh S."/>
            <person name="Jensen M.F."/>
            <person name="Cong E.H."/>
            <person name="Eikeseth-Otteraa H."/>
            <person name="Noel B."/>
            <person name="Anthouard V."/>
            <person name="Porcel B.M."/>
            <person name="Kachouri-Lafond R."/>
            <person name="Nishino A."/>
            <person name="Ugolini M."/>
            <person name="Chourrout P."/>
            <person name="Nishida H."/>
            <person name="Aasland R."/>
            <person name="Huzurbazar S."/>
            <person name="Westhof E."/>
            <person name="Delsuc F."/>
            <person name="Lehrach H."/>
            <person name="Reinhardt R."/>
            <person name="Weissenbach J."/>
            <person name="Roy S.W."/>
            <person name="Artiguenave F."/>
            <person name="Postlethwait J.H."/>
            <person name="Manak J.R."/>
            <person name="Thompson E.M."/>
            <person name="Jaillon O."/>
            <person name="Du Pasquier L."/>
            <person name="Boudinot P."/>
            <person name="Liberles D.A."/>
            <person name="Volff J.N."/>
            <person name="Philippe H."/>
            <person name="Lenhard B."/>
            <person name="Roest Crollius H."/>
            <person name="Wincker P."/>
            <person name="Chourrout D."/>
        </authorList>
    </citation>
    <scope>NUCLEOTIDE SEQUENCE [LARGE SCALE GENOMIC DNA]</scope>
</reference>
<accession>E4Z5B7</accession>